<keyword evidence="1" id="KW-0812">Transmembrane</keyword>
<dbReference type="Proteomes" id="UP000235023">
    <property type="component" value="Unassembled WGS sequence"/>
</dbReference>
<evidence type="ECO:0000313" key="2">
    <source>
        <dbReference type="EMBL" id="PLN78417.1"/>
    </source>
</evidence>
<proteinExistence type="predicted"/>
<dbReference type="EMBL" id="KZ559577">
    <property type="protein sequence ID" value="PLN78417.1"/>
    <property type="molecule type" value="Genomic_DNA"/>
</dbReference>
<organism evidence="2 3">
    <name type="scientific">Aspergillus taichungensis</name>
    <dbReference type="NCBI Taxonomy" id="482145"/>
    <lineage>
        <taxon>Eukaryota</taxon>
        <taxon>Fungi</taxon>
        <taxon>Dikarya</taxon>
        <taxon>Ascomycota</taxon>
        <taxon>Pezizomycotina</taxon>
        <taxon>Eurotiomycetes</taxon>
        <taxon>Eurotiomycetidae</taxon>
        <taxon>Eurotiales</taxon>
        <taxon>Aspergillaceae</taxon>
        <taxon>Aspergillus</taxon>
        <taxon>Aspergillus subgen. Circumdati</taxon>
    </lineage>
</organism>
<evidence type="ECO:0000256" key="1">
    <source>
        <dbReference type="SAM" id="Phobius"/>
    </source>
</evidence>
<keyword evidence="1" id="KW-1133">Transmembrane helix</keyword>
<sequence length="58" mass="5947">MGSGGIPRSTPDEVGGLFGRGYRLSYRGPGWWLGMVGSGFLTGAVVGSVHVVVNIKGP</sequence>
<reference evidence="3" key="1">
    <citation type="submission" date="2017-12" db="EMBL/GenBank/DDBJ databases">
        <authorList>
            <consortium name="DOE Joint Genome Institute"/>
            <person name="Mondo S.J."/>
            <person name="Kjaerbolling I."/>
            <person name="Vesth T.C."/>
            <person name="Frisvad J.C."/>
            <person name="Nybo J.L."/>
            <person name="Theobald S."/>
            <person name="Kuo A."/>
            <person name="Bowyer P."/>
            <person name="Matsuda Y."/>
            <person name="Lyhne E.K."/>
            <person name="Kogle M.E."/>
            <person name="Clum A."/>
            <person name="Lipzen A."/>
            <person name="Salamov A."/>
            <person name="Ngan C.Y."/>
            <person name="Daum C."/>
            <person name="Chiniquy J."/>
            <person name="Barry K."/>
            <person name="LaButti K."/>
            <person name="Haridas S."/>
            <person name="Simmons B.A."/>
            <person name="Magnuson J.K."/>
            <person name="Mortensen U.H."/>
            <person name="Larsen T.O."/>
            <person name="Grigoriev I.V."/>
            <person name="Baker S.E."/>
            <person name="Andersen M.R."/>
            <person name="Nordberg H.P."/>
            <person name="Cantor M.N."/>
            <person name="Hua S.X."/>
        </authorList>
    </citation>
    <scope>NUCLEOTIDE SEQUENCE [LARGE SCALE GENOMIC DNA]</scope>
    <source>
        <strain evidence="3">IBT 19404</strain>
    </source>
</reference>
<gene>
    <name evidence="2" type="ORF">BDW42DRAFT_174998</name>
</gene>
<name>A0A2J5HMI3_9EURO</name>
<protein>
    <submittedName>
        <fullName evidence="2">Uncharacterized protein</fullName>
    </submittedName>
</protein>
<dbReference type="AlphaFoldDB" id="A0A2J5HMI3"/>
<accession>A0A2J5HMI3</accession>
<keyword evidence="3" id="KW-1185">Reference proteome</keyword>
<feature type="transmembrane region" description="Helical" evidence="1">
    <location>
        <begin position="31"/>
        <end position="53"/>
    </location>
</feature>
<keyword evidence="1" id="KW-0472">Membrane</keyword>
<evidence type="ECO:0000313" key="3">
    <source>
        <dbReference type="Proteomes" id="UP000235023"/>
    </source>
</evidence>